<gene>
    <name evidence="5" type="ordered locus">Cyan7822_0997</name>
</gene>
<evidence type="ECO:0000256" key="1">
    <source>
        <dbReference type="ARBA" id="ARBA00022737"/>
    </source>
</evidence>
<dbReference type="eggNOG" id="COG4995">
    <property type="taxonomic scope" value="Bacteria"/>
</dbReference>
<dbReference type="RefSeq" id="WP_013321115.1">
    <property type="nucleotide sequence ID" value="NC_014501.1"/>
</dbReference>
<evidence type="ECO:0000313" key="5">
    <source>
        <dbReference type="EMBL" id="ADN13007.1"/>
    </source>
</evidence>
<sequence>MNDERREAYITLIEALLNCQDEEEFGQILSANPELLDVGLLETVARIAQSLAEQGEEKAAEGLMYLGSVLMQVLGLSEEETPKLNPQDYIEFLLDVFGVIAESKGNSEVVYPFLQNHLDKLDDTLADILYLWATNLFPSLEAETANGLAAIIVEFGNLIAQFPLGSRKSNLEIAIKGYQAALEVYTRAAFPVDWAMTQNNLGNAYRNRIRGEKAENIEEAISSYRHALEIYTRAAFPVDWATTQNNLGAAYSDRIRGEKAENIEEAISSYRHALEIYTRAAFPVDWATTQNNLGAAYSDRIRGEKAENIEEAISSYRHALEIYTRAAFPVDWATTQNNLGAAYSDRIRGEKAENIEEAISSYRHALEIRTRAAFPVQWATTQNNLGAAYSDRIRGEKAENIEEAISSYRHALEIYTRAAFPVQWATTQNNLGAAYSDRIRGEKAENIEEAISSYRHALEIYTRAAFPVDWAMTQNNLGNAYSDRIRGEKAENIEEAISSYRHALEIYTRAAFPVDWAMTQNNLGNAYRDRIRGEKAENIEVAISSYRHALEIYTRAAFPVECLQTNNNLGKLYFRESAWQNAIEAYNNAIEALSISRASASTPQRKQLVMEASINVYHNIIQAYLNNGQKRSALEYVERSKTQNLVEQITTQQRKPKGDIPQDIIKELNRLRHDIRNEQNHLDSQERQNPNSPPDRTRLYELLQELEQFIEESITPLDPTFKLTEAPKPISYEEIKALIDDHAAILEWYITGDKILAFIITHNQDEPIVWQSENEDRDKLIDWTIDEYLIPYDENFQDWQTDLDKRLTQLAKILHLDEILSLIPPECEKLILIPHWFLHLLPLHALPVGERKDLSPNPSPTRRGENITSKPSLVSQENTGENFTPISSQGRGEGGVRSLLIDVFPQGVNYIPSCQLLQIVQQRQHQDFNDIFMVANPEKNLNFTEVTVNKLKSLFNTHTLLTRESATQSALANHPHLLTTHCLHFYCHGKFNFTSPLESKLALAASSLSLKDIFNLFLPQCRLVTLCACETGVTDLNTISDEYVGLPSGFLFAGSESVVSSLWTVDELSSIFLMIEFYNKLRAGNSVTLALNAAQTRIRNLSKQDLEKWLHLNQLSLDATQIEYLDKLLKQSPEYPFQSSYHWAAFCAIGK</sequence>
<dbReference type="Proteomes" id="UP000008206">
    <property type="component" value="Chromosome"/>
</dbReference>
<feature type="region of interest" description="Disordered" evidence="3">
    <location>
        <begin position="852"/>
        <end position="893"/>
    </location>
</feature>
<dbReference type="eggNOG" id="COG0457">
    <property type="taxonomic scope" value="Bacteria"/>
</dbReference>
<dbReference type="OrthoDB" id="459488at2"/>
<dbReference type="InterPro" id="IPR011990">
    <property type="entry name" value="TPR-like_helical_dom_sf"/>
</dbReference>
<dbReference type="STRING" id="497965.Cyan7822_0997"/>
<dbReference type="HOGENOM" id="CLU_003728_15_1_3"/>
<evidence type="ECO:0000259" key="4">
    <source>
        <dbReference type="Pfam" id="PF12770"/>
    </source>
</evidence>
<name>E0UE03_GLOV7</name>
<dbReference type="Pfam" id="PF12770">
    <property type="entry name" value="CHAT"/>
    <property type="match status" value="1"/>
</dbReference>
<dbReference type="SMART" id="SM00028">
    <property type="entry name" value="TPR"/>
    <property type="match status" value="10"/>
</dbReference>
<dbReference type="KEGG" id="cyj:Cyan7822_0997"/>
<keyword evidence="1" id="KW-0677">Repeat</keyword>
<feature type="domain" description="CHAT" evidence="4">
    <location>
        <begin position="906"/>
        <end position="1150"/>
    </location>
</feature>
<dbReference type="Pfam" id="PF13374">
    <property type="entry name" value="TPR_10"/>
    <property type="match status" value="6"/>
</dbReference>
<dbReference type="InterPro" id="IPR019734">
    <property type="entry name" value="TPR_rpt"/>
</dbReference>
<evidence type="ECO:0000313" key="6">
    <source>
        <dbReference type="Proteomes" id="UP000008206"/>
    </source>
</evidence>
<feature type="compositionally biased region" description="Polar residues" evidence="3">
    <location>
        <begin position="866"/>
        <end position="890"/>
    </location>
</feature>
<accession>E0UE03</accession>
<dbReference type="EMBL" id="CP002198">
    <property type="protein sequence ID" value="ADN13007.1"/>
    <property type="molecule type" value="Genomic_DNA"/>
</dbReference>
<dbReference type="AlphaFoldDB" id="E0UE03"/>
<dbReference type="Gene3D" id="1.25.40.10">
    <property type="entry name" value="Tetratricopeptide repeat domain"/>
    <property type="match status" value="4"/>
</dbReference>
<evidence type="ECO:0000256" key="2">
    <source>
        <dbReference type="ARBA" id="ARBA00022803"/>
    </source>
</evidence>
<proteinExistence type="predicted"/>
<dbReference type="PANTHER" id="PTHR45641">
    <property type="entry name" value="TETRATRICOPEPTIDE REPEAT PROTEIN (AFU_ORTHOLOGUE AFUA_6G03870)"/>
    <property type="match status" value="1"/>
</dbReference>
<protein>
    <submittedName>
        <fullName evidence="5">TPR repeat-containing protein</fullName>
    </submittedName>
</protein>
<reference evidence="6" key="1">
    <citation type="journal article" date="2011" name="MBio">
        <title>Novel metabolic attributes of the genus Cyanothece, comprising a group of unicellular nitrogen-fixing Cyanobacteria.</title>
        <authorList>
            <person name="Bandyopadhyay A."/>
            <person name="Elvitigala T."/>
            <person name="Welsh E."/>
            <person name="Stockel J."/>
            <person name="Liberton M."/>
            <person name="Min H."/>
            <person name="Sherman L.A."/>
            <person name="Pakrasi H.B."/>
        </authorList>
    </citation>
    <scope>NUCLEOTIDE SEQUENCE [LARGE SCALE GENOMIC DNA]</scope>
    <source>
        <strain evidence="6">PCC 7822</strain>
    </source>
</reference>
<organism evidence="5 6">
    <name type="scientific">Gloeothece verrucosa (strain PCC 7822)</name>
    <name type="common">Cyanothece sp. (strain PCC 7822)</name>
    <dbReference type="NCBI Taxonomy" id="497965"/>
    <lineage>
        <taxon>Bacteria</taxon>
        <taxon>Bacillati</taxon>
        <taxon>Cyanobacteriota</taxon>
        <taxon>Cyanophyceae</taxon>
        <taxon>Oscillatoriophycideae</taxon>
        <taxon>Chroococcales</taxon>
        <taxon>Aphanothecaceae</taxon>
        <taxon>Gloeothece</taxon>
        <taxon>Gloeothece verrucosa</taxon>
    </lineage>
</organism>
<evidence type="ECO:0000256" key="3">
    <source>
        <dbReference type="SAM" id="MobiDB-lite"/>
    </source>
</evidence>
<dbReference type="InterPro" id="IPR024983">
    <property type="entry name" value="CHAT_dom"/>
</dbReference>
<keyword evidence="6" id="KW-1185">Reference proteome</keyword>
<dbReference type="SUPFAM" id="SSF48452">
    <property type="entry name" value="TPR-like"/>
    <property type="match status" value="2"/>
</dbReference>
<dbReference type="Pfam" id="PF14938">
    <property type="entry name" value="SNAP"/>
    <property type="match status" value="1"/>
</dbReference>
<keyword evidence="2" id="KW-0802">TPR repeat</keyword>
<dbReference type="PANTHER" id="PTHR45641:SF19">
    <property type="entry name" value="NEPHROCYSTIN-3"/>
    <property type="match status" value="1"/>
</dbReference>